<dbReference type="Pfam" id="PF01663">
    <property type="entry name" value="Phosphodiest"/>
    <property type="match status" value="1"/>
</dbReference>
<dbReference type="InterPro" id="IPR007070">
    <property type="entry name" value="GPI_EtnP_transferase_1"/>
</dbReference>
<evidence type="ECO:0000256" key="8">
    <source>
        <dbReference type="ARBA" id="ARBA00022824"/>
    </source>
</evidence>
<dbReference type="UniPathway" id="UPA00196"/>
<evidence type="ECO:0000256" key="6">
    <source>
        <dbReference type="ARBA" id="ARBA00022679"/>
    </source>
</evidence>
<evidence type="ECO:0000256" key="9">
    <source>
        <dbReference type="ARBA" id="ARBA00022989"/>
    </source>
</evidence>
<gene>
    <name evidence="13" type="ORF">TRIADDRAFT_23890</name>
</gene>
<dbReference type="OrthoDB" id="2748310at2759"/>
<accession>B3RUG7</accession>
<evidence type="ECO:0000313" key="13">
    <source>
        <dbReference type="EMBL" id="EDV25329.1"/>
    </source>
</evidence>
<dbReference type="OMA" id="DTANCEL"/>
<evidence type="ECO:0000256" key="12">
    <source>
        <dbReference type="RuleBase" id="RU367138"/>
    </source>
</evidence>
<dbReference type="SUPFAM" id="SSF53649">
    <property type="entry name" value="Alkaline phosphatase-like"/>
    <property type="match status" value="1"/>
</dbReference>
<dbReference type="GO" id="GO:0006506">
    <property type="term" value="P:GPI anchor biosynthetic process"/>
    <property type="evidence" value="ECO:0000318"/>
    <property type="project" value="GO_Central"/>
</dbReference>
<evidence type="ECO:0000256" key="2">
    <source>
        <dbReference type="ARBA" id="ARBA00004687"/>
    </source>
</evidence>
<dbReference type="Gene3D" id="3.40.720.10">
    <property type="entry name" value="Alkaline Phosphatase, subunit A"/>
    <property type="match status" value="1"/>
</dbReference>
<dbReference type="PhylomeDB" id="B3RUG7"/>
<comment type="pathway">
    <text evidence="2 12">Glycolipid biosynthesis; glycosylphosphatidylinositol-anchor biosynthesis.</text>
</comment>
<comment type="subcellular location">
    <subcellularLocation>
        <location evidence="1 12">Endoplasmic reticulum membrane</location>
        <topology evidence="1 12">Multi-pass membrane protein</topology>
    </subcellularLocation>
</comment>
<evidence type="ECO:0000256" key="5">
    <source>
        <dbReference type="ARBA" id="ARBA00022502"/>
    </source>
</evidence>
<proteinExistence type="inferred from homology"/>
<keyword evidence="8 12" id="KW-0256">Endoplasmic reticulum</keyword>
<comment type="function">
    <text evidence="12">Ethanolamine phosphate transferase involved in glycosylphosphatidylinositol-anchor biosynthesis. Transfers ethanolamine phosphate to the first alpha-1,4-linked mannose of the glycosylphosphatidylinositol precursor of GPI-anchor.</text>
</comment>
<keyword evidence="6 12" id="KW-0808">Transferase</keyword>
<dbReference type="STRING" id="10228.B3RUG7"/>
<evidence type="ECO:0000256" key="11">
    <source>
        <dbReference type="ARBA" id="ARBA00023180"/>
    </source>
</evidence>
<reference evidence="13 14" key="1">
    <citation type="journal article" date="2008" name="Nature">
        <title>The Trichoplax genome and the nature of placozoans.</title>
        <authorList>
            <person name="Srivastava M."/>
            <person name="Begovic E."/>
            <person name="Chapman J."/>
            <person name="Putnam N.H."/>
            <person name="Hellsten U."/>
            <person name="Kawashima T."/>
            <person name="Kuo A."/>
            <person name="Mitros T."/>
            <person name="Salamov A."/>
            <person name="Carpenter M.L."/>
            <person name="Signorovitch A.Y."/>
            <person name="Moreno M.A."/>
            <person name="Kamm K."/>
            <person name="Grimwood J."/>
            <person name="Schmutz J."/>
            <person name="Shapiro H."/>
            <person name="Grigoriev I.V."/>
            <person name="Buss L.W."/>
            <person name="Schierwater B."/>
            <person name="Dellaporta S.L."/>
            <person name="Rokhsar D.S."/>
        </authorList>
    </citation>
    <scope>NUCLEOTIDE SEQUENCE [LARGE SCALE GENOMIC DNA]</scope>
    <source>
        <strain evidence="13 14">Grell-BS-1999</strain>
    </source>
</reference>
<evidence type="ECO:0000256" key="7">
    <source>
        <dbReference type="ARBA" id="ARBA00022692"/>
    </source>
</evidence>
<keyword evidence="7" id="KW-0812">Transmembrane</keyword>
<dbReference type="InParanoid" id="B3RUG7"/>
<keyword evidence="14" id="KW-1185">Reference proteome</keyword>
<evidence type="ECO:0000256" key="10">
    <source>
        <dbReference type="ARBA" id="ARBA00023136"/>
    </source>
</evidence>
<dbReference type="CDD" id="cd16020">
    <property type="entry name" value="GPI_EPT_1"/>
    <property type="match status" value="1"/>
</dbReference>
<dbReference type="PANTHER" id="PTHR12250:SF0">
    <property type="entry name" value="GPI ETHANOLAMINE PHOSPHATE TRANSFERASE 1"/>
    <property type="match status" value="1"/>
</dbReference>
<dbReference type="InterPro" id="IPR037671">
    <property type="entry name" value="PIGN_N"/>
</dbReference>
<name>B3RUG7_TRIAD</name>
<keyword evidence="5 12" id="KW-0337">GPI-anchor biosynthesis</keyword>
<dbReference type="RefSeq" id="XP_002111362.1">
    <property type="nucleotide sequence ID" value="XM_002111326.1"/>
</dbReference>
<dbReference type="EMBL" id="DS985244">
    <property type="protein sequence ID" value="EDV25329.1"/>
    <property type="molecule type" value="Genomic_DNA"/>
</dbReference>
<dbReference type="CTD" id="6753057"/>
<evidence type="ECO:0000313" key="14">
    <source>
        <dbReference type="Proteomes" id="UP000009022"/>
    </source>
</evidence>
<dbReference type="InterPro" id="IPR017850">
    <property type="entry name" value="Alkaline_phosphatase_core_sf"/>
</dbReference>
<evidence type="ECO:0000256" key="1">
    <source>
        <dbReference type="ARBA" id="ARBA00004477"/>
    </source>
</evidence>
<sequence>MTSLILLGILTHLIYIIAVFESYIQSPLVHGMQGHSVRQRPPAKRLVLFVGDGLRADKLFHIQDNIARAPFLREKVLKYGSWGVSHTRAPTETRPAHIALIAGFFEDITAIKKGWKENPVKFDSVFNRSTHTWSWGSPDVLPIFNKGAAKRKMTTFMYSLPFQNSVYYNGIVLDKWVIENFRKFFTQAKSNQALKRALNQEGIMLFCHLLGIDTNGHYYKPYSQQYIENIRYVDTAVRKMVNIIEDFFGHDGKTAFIFTSDHGMMDSGSHGSGRIQETYSPFIAWGAGIAWPVHPNPIDDYNDRLASEWKLLGYRRLDIKQIDIPPLMSSLLGIAIPINSMGILPISYLNASKSYIAESTIVNAKQLVAQFEV</sequence>
<dbReference type="EC" id="2.-.-.-" evidence="12"/>
<dbReference type="eggNOG" id="KOG2124">
    <property type="taxonomic scope" value="Eukaryota"/>
</dbReference>
<comment type="similarity">
    <text evidence="3 12">Belongs to the PIGG/PIGN/PIGO family. PIGN subfamily.</text>
</comment>
<protein>
    <recommendedName>
        <fullName evidence="4 12">GPI ethanolamine phosphate transferase 1</fullName>
        <ecNumber evidence="12">2.-.-.-</ecNumber>
    </recommendedName>
</protein>
<dbReference type="Proteomes" id="UP000009022">
    <property type="component" value="Unassembled WGS sequence"/>
</dbReference>
<evidence type="ECO:0000256" key="3">
    <source>
        <dbReference type="ARBA" id="ARBA00008400"/>
    </source>
</evidence>
<dbReference type="FunFam" id="3.40.720.10:FF:000015">
    <property type="entry name" value="GPI ethanolamine phosphate transferase 1"/>
    <property type="match status" value="1"/>
</dbReference>
<dbReference type="PANTHER" id="PTHR12250">
    <property type="entry name" value="PHOSPHATIDYLINOSITOL GLYCAN, CLASS N"/>
    <property type="match status" value="1"/>
</dbReference>
<dbReference type="HOGENOM" id="CLU_007676_2_0_1"/>
<dbReference type="GO" id="GO:0051377">
    <property type="term" value="F:mannose-ethanolamine phosphotransferase activity"/>
    <property type="evidence" value="ECO:0000318"/>
    <property type="project" value="GO_Central"/>
</dbReference>
<dbReference type="AlphaFoldDB" id="B3RUG7"/>
<dbReference type="InterPro" id="IPR002591">
    <property type="entry name" value="Phosphodiest/P_Trfase"/>
</dbReference>
<dbReference type="GeneID" id="6753057"/>
<organism evidence="13 14">
    <name type="scientific">Trichoplax adhaerens</name>
    <name type="common">Trichoplax reptans</name>
    <dbReference type="NCBI Taxonomy" id="10228"/>
    <lineage>
        <taxon>Eukaryota</taxon>
        <taxon>Metazoa</taxon>
        <taxon>Placozoa</taxon>
        <taxon>Uniplacotomia</taxon>
        <taxon>Trichoplacea</taxon>
        <taxon>Trichoplacidae</taxon>
        <taxon>Trichoplax</taxon>
    </lineage>
</organism>
<dbReference type="KEGG" id="tad:TRIADDRAFT_23890"/>
<evidence type="ECO:0000256" key="4">
    <source>
        <dbReference type="ARBA" id="ARBA00020831"/>
    </source>
</evidence>
<keyword evidence="10" id="KW-0472">Membrane</keyword>
<keyword evidence="11" id="KW-0325">Glycoprotein</keyword>
<dbReference type="GO" id="GO:0005789">
    <property type="term" value="C:endoplasmic reticulum membrane"/>
    <property type="evidence" value="ECO:0000318"/>
    <property type="project" value="GO_Central"/>
</dbReference>
<keyword evidence="9" id="KW-1133">Transmembrane helix</keyword>